<feature type="domain" description="RNA polymerase sigma factor 70 region 4 type 2" evidence="6">
    <location>
        <begin position="118"/>
        <end position="166"/>
    </location>
</feature>
<keyword evidence="8" id="KW-1185">Reference proteome</keyword>
<dbReference type="GO" id="GO:0006352">
    <property type="term" value="P:DNA-templated transcription initiation"/>
    <property type="evidence" value="ECO:0007669"/>
    <property type="project" value="InterPro"/>
</dbReference>
<sequence length="193" mass="22474">MLENGILKELIEGDKDAFTNLYFKYSGQIYSNILRLTKCEETSQEILQELFLKVWEKRAQIDLTKPFKAYLFTIAQNLMYDHFRKVARDKILTENLVHSAAIYYRPSEESGVFEERLECVNKAIEQLPAVRKQVFKLCKIEGKSYEEIASLLEISTSTISDHIVKANRAIRKYLQMHGDVAISLFIWILIDLS</sequence>
<dbReference type="SUPFAM" id="SSF88946">
    <property type="entry name" value="Sigma2 domain of RNA polymerase sigma factors"/>
    <property type="match status" value="1"/>
</dbReference>
<dbReference type="Pfam" id="PF08281">
    <property type="entry name" value="Sigma70_r4_2"/>
    <property type="match status" value="1"/>
</dbReference>
<feature type="domain" description="RNA polymerase sigma-70 region 2" evidence="5">
    <location>
        <begin position="22"/>
        <end position="88"/>
    </location>
</feature>
<keyword evidence="2" id="KW-0805">Transcription regulation</keyword>
<evidence type="ECO:0000259" key="6">
    <source>
        <dbReference type="Pfam" id="PF08281"/>
    </source>
</evidence>
<dbReference type="InterPro" id="IPR013324">
    <property type="entry name" value="RNA_pol_sigma_r3/r4-like"/>
</dbReference>
<dbReference type="InterPro" id="IPR013249">
    <property type="entry name" value="RNA_pol_sigma70_r4_t2"/>
</dbReference>
<dbReference type="InterPro" id="IPR007627">
    <property type="entry name" value="RNA_pol_sigma70_r2"/>
</dbReference>
<dbReference type="Gene3D" id="1.10.10.10">
    <property type="entry name" value="Winged helix-like DNA-binding domain superfamily/Winged helix DNA-binding domain"/>
    <property type="match status" value="1"/>
</dbReference>
<name>A0A4U6CYU4_9BACT</name>
<protein>
    <submittedName>
        <fullName evidence="7">RNA polymerase sigma factor</fullName>
    </submittedName>
</protein>
<dbReference type="PANTHER" id="PTHR43133:SF46">
    <property type="entry name" value="RNA POLYMERASE SIGMA-70 FACTOR ECF SUBFAMILY"/>
    <property type="match status" value="1"/>
</dbReference>
<evidence type="ECO:0000256" key="1">
    <source>
        <dbReference type="ARBA" id="ARBA00010641"/>
    </source>
</evidence>
<evidence type="ECO:0000256" key="2">
    <source>
        <dbReference type="ARBA" id="ARBA00023015"/>
    </source>
</evidence>
<dbReference type="SUPFAM" id="SSF88659">
    <property type="entry name" value="Sigma3 and sigma4 domains of RNA polymerase sigma factors"/>
    <property type="match status" value="1"/>
</dbReference>
<organism evidence="7 8">
    <name type="scientific">Dyadobacter frigoris</name>
    <dbReference type="NCBI Taxonomy" id="2576211"/>
    <lineage>
        <taxon>Bacteria</taxon>
        <taxon>Pseudomonadati</taxon>
        <taxon>Bacteroidota</taxon>
        <taxon>Cytophagia</taxon>
        <taxon>Cytophagales</taxon>
        <taxon>Spirosomataceae</taxon>
        <taxon>Dyadobacter</taxon>
    </lineage>
</organism>
<comment type="caution">
    <text evidence="7">The sequence shown here is derived from an EMBL/GenBank/DDBJ whole genome shotgun (WGS) entry which is preliminary data.</text>
</comment>
<keyword evidence="3" id="KW-0731">Sigma factor</keyword>
<gene>
    <name evidence="7" type="ORF">FDK13_25325</name>
</gene>
<accession>A0A4U6CYU4</accession>
<dbReference type="CDD" id="cd06171">
    <property type="entry name" value="Sigma70_r4"/>
    <property type="match status" value="1"/>
</dbReference>
<comment type="similarity">
    <text evidence="1">Belongs to the sigma-70 factor family. ECF subfamily.</text>
</comment>
<dbReference type="Pfam" id="PF04542">
    <property type="entry name" value="Sigma70_r2"/>
    <property type="match status" value="1"/>
</dbReference>
<dbReference type="PANTHER" id="PTHR43133">
    <property type="entry name" value="RNA POLYMERASE ECF-TYPE SIGMA FACTO"/>
    <property type="match status" value="1"/>
</dbReference>
<proteinExistence type="inferred from homology"/>
<dbReference type="GO" id="GO:0016987">
    <property type="term" value="F:sigma factor activity"/>
    <property type="evidence" value="ECO:0007669"/>
    <property type="project" value="UniProtKB-KW"/>
</dbReference>
<dbReference type="InterPro" id="IPR013325">
    <property type="entry name" value="RNA_pol_sigma_r2"/>
</dbReference>
<evidence type="ECO:0000256" key="3">
    <source>
        <dbReference type="ARBA" id="ARBA00023082"/>
    </source>
</evidence>
<dbReference type="RefSeq" id="WP_137342805.1">
    <property type="nucleotide sequence ID" value="NZ_SZVO01000013.1"/>
</dbReference>
<dbReference type="OrthoDB" id="799938at2"/>
<dbReference type="NCBIfam" id="TIGR02937">
    <property type="entry name" value="sigma70-ECF"/>
    <property type="match status" value="1"/>
</dbReference>
<dbReference type="EMBL" id="SZVO01000013">
    <property type="protein sequence ID" value="TKT88951.1"/>
    <property type="molecule type" value="Genomic_DNA"/>
</dbReference>
<dbReference type="GO" id="GO:0003677">
    <property type="term" value="F:DNA binding"/>
    <property type="evidence" value="ECO:0007669"/>
    <property type="project" value="InterPro"/>
</dbReference>
<evidence type="ECO:0000259" key="5">
    <source>
        <dbReference type="Pfam" id="PF04542"/>
    </source>
</evidence>
<evidence type="ECO:0000313" key="8">
    <source>
        <dbReference type="Proteomes" id="UP000304900"/>
    </source>
</evidence>
<keyword evidence="4" id="KW-0804">Transcription</keyword>
<evidence type="ECO:0000313" key="7">
    <source>
        <dbReference type="EMBL" id="TKT88951.1"/>
    </source>
</evidence>
<dbReference type="AlphaFoldDB" id="A0A4U6CYU4"/>
<dbReference type="Proteomes" id="UP000304900">
    <property type="component" value="Unassembled WGS sequence"/>
</dbReference>
<dbReference type="InterPro" id="IPR039425">
    <property type="entry name" value="RNA_pol_sigma-70-like"/>
</dbReference>
<dbReference type="Gene3D" id="1.10.1740.10">
    <property type="match status" value="1"/>
</dbReference>
<dbReference type="InterPro" id="IPR036388">
    <property type="entry name" value="WH-like_DNA-bd_sf"/>
</dbReference>
<dbReference type="InterPro" id="IPR014284">
    <property type="entry name" value="RNA_pol_sigma-70_dom"/>
</dbReference>
<evidence type="ECO:0000256" key="4">
    <source>
        <dbReference type="ARBA" id="ARBA00023163"/>
    </source>
</evidence>
<reference evidence="7 8" key="1">
    <citation type="submission" date="2019-05" db="EMBL/GenBank/DDBJ databases">
        <title>Dyadobacter AR-3-8 sp. nov., isolated from arctic soil.</title>
        <authorList>
            <person name="Chaudhary D.K."/>
        </authorList>
    </citation>
    <scope>NUCLEOTIDE SEQUENCE [LARGE SCALE GENOMIC DNA]</scope>
    <source>
        <strain evidence="7 8">AR-3-8</strain>
    </source>
</reference>